<feature type="transmembrane region" description="Helical" evidence="2">
    <location>
        <begin position="462"/>
        <end position="489"/>
    </location>
</feature>
<evidence type="ECO:0000256" key="1">
    <source>
        <dbReference type="SAM" id="MobiDB-lite"/>
    </source>
</evidence>
<gene>
    <name evidence="3" type="ORF">SAMN05660991_04067</name>
</gene>
<feature type="transmembrane region" description="Helical" evidence="2">
    <location>
        <begin position="119"/>
        <end position="138"/>
    </location>
</feature>
<feature type="transmembrane region" description="Helical" evidence="2">
    <location>
        <begin position="306"/>
        <end position="326"/>
    </location>
</feature>
<keyword evidence="2" id="KW-0812">Transmembrane</keyword>
<feature type="transmembrane region" description="Helical" evidence="2">
    <location>
        <begin position="421"/>
        <end position="442"/>
    </location>
</feature>
<feature type="transmembrane region" description="Helical" evidence="2">
    <location>
        <begin position="223"/>
        <end position="242"/>
    </location>
</feature>
<sequence length="526" mass="53825">MTQSLCGNCGTGLQYGSGWCPGCGMAVTPAVPAPAAPSFAGQAPPVQPPYVPQPPYEPRTSPMPYPQGAPVPPPGYGAAPYGAAPYGSSPYGGGPGVPPPGWSAVEALLTGDWLGPAKSAVLAVVAMLGVSLFGMLLIANGDLGFAETLVLILAGVCLAVGGDAFAEAEADSFDSATASVSIGVLPLTVTLVGMLVLGATFARRLRRGEVARGRDVLADLVRTALVFALLFIPLPLLARYTPDRFDDGGLGELVDLNGRLGVGVWSTLFGALLFAVATTGLVALLRRSAPLLGRFRPRVMPALRGALVVFAAGTVGAVVFMIWALAENGGEEGVPQFLGVSLLAFVNATLAVVLWAAGGQLTGEGGLTDEITGTSSIDLLTFTDVHGAFWLAPVVLFAVMQTVAVVVVLRQHTMLTARLEGLRFAAALAFVALVAALLLRFAVDSSTGGGGFRAGVSVEETFNPFLVAFILALWGAVTGLLAPAIAAGLPPNVVQAVRRRYGMADAPVAPPAPAPVQPPAPPQHWQ</sequence>
<keyword evidence="2" id="KW-0472">Membrane</keyword>
<organism evidence="3 4">
    <name type="scientific">Trujillonella endophytica</name>
    <dbReference type="NCBI Taxonomy" id="673521"/>
    <lineage>
        <taxon>Bacteria</taxon>
        <taxon>Bacillati</taxon>
        <taxon>Actinomycetota</taxon>
        <taxon>Actinomycetes</taxon>
        <taxon>Geodermatophilales</taxon>
        <taxon>Geodermatophilaceae</taxon>
        <taxon>Trujillonella</taxon>
    </lineage>
</organism>
<dbReference type="AlphaFoldDB" id="A0A1H8W4W8"/>
<dbReference type="EMBL" id="FOEE01000016">
    <property type="protein sequence ID" value="SEP22686.1"/>
    <property type="molecule type" value="Genomic_DNA"/>
</dbReference>
<name>A0A1H8W4W8_9ACTN</name>
<feature type="compositionally biased region" description="Pro residues" evidence="1">
    <location>
        <begin position="45"/>
        <end position="66"/>
    </location>
</feature>
<dbReference type="RefSeq" id="WP_139220532.1">
    <property type="nucleotide sequence ID" value="NZ_FOEE01000016.1"/>
</dbReference>
<feature type="transmembrane region" description="Helical" evidence="2">
    <location>
        <begin position="388"/>
        <end position="409"/>
    </location>
</feature>
<proteinExistence type="predicted"/>
<evidence type="ECO:0000256" key="2">
    <source>
        <dbReference type="SAM" id="Phobius"/>
    </source>
</evidence>
<feature type="transmembrane region" description="Helical" evidence="2">
    <location>
        <begin position="262"/>
        <end position="285"/>
    </location>
</feature>
<feature type="transmembrane region" description="Helical" evidence="2">
    <location>
        <begin position="145"/>
        <end position="166"/>
    </location>
</feature>
<accession>A0A1H8W4W8</accession>
<dbReference type="InterPro" id="IPR047724">
    <property type="entry name" value="Streptophobe"/>
</dbReference>
<dbReference type="NCBIfam" id="NF038391">
    <property type="entry name" value="streptophobe"/>
    <property type="match status" value="1"/>
</dbReference>
<keyword evidence="4" id="KW-1185">Reference proteome</keyword>
<feature type="region of interest" description="Disordered" evidence="1">
    <location>
        <begin position="44"/>
        <end position="66"/>
    </location>
</feature>
<feature type="transmembrane region" description="Helical" evidence="2">
    <location>
        <begin position="178"/>
        <end position="202"/>
    </location>
</feature>
<evidence type="ECO:0000313" key="3">
    <source>
        <dbReference type="EMBL" id="SEP22686.1"/>
    </source>
</evidence>
<dbReference type="Proteomes" id="UP000198960">
    <property type="component" value="Unassembled WGS sequence"/>
</dbReference>
<protein>
    <submittedName>
        <fullName evidence="3">Uncharacterized protein</fullName>
    </submittedName>
</protein>
<reference evidence="4" key="1">
    <citation type="submission" date="2016-10" db="EMBL/GenBank/DDBJ databases">
        <authorList>
            <person name="Varghese N."/>
            <person name="Submissions S."/>
        </authorList>
    </citation>
    <scope>NUCLEOTIDE SEQUENCE [LARGE SCALE GENOMIC DNA]</scope>
    <source>
        <strain evidence="4">DSM 45413</strain>
    </source>
</reference>
<keyword evidence="2" id="KW-1133">Transmembrane helix</keyword>
<evidence type="ECO:0000313" key="4">
    <source>
        <dbReference type="Proteomes" id="UP000198960"/>
    </source>
</evidence>